<dbReference type="RefSeq" id="XP_018735285.1">
    <property type="nucleotide sequence ID" value="XM_018877932.1"/>
</dbReference>
<evidence type="ECO:0000313" key="3">
    <source>
        <dbReference type="Proteomes" id="UP000189580"/>
    </source>
</evidence>
<feature type="compositionally biased region" description="Polar residues" evidence="1">
    <location>
        <begin position="66"/>
        <end position="92"/>
    </location>
</feature>
<organism evidence="2 3">
    <name type="scientific">Sugiyamaella lignohabitans</name>
    <dbReference type="NCBI Taxonomy" id="796027"/>
    <lineage>
        <taxon>Eukaryota</taxon>
        <taxon>Fungi</taxon>
        <taxon>Dikarya</taxon>
        <taxon>Ascomycota</taxon>
        <taxon>Saccharomycotina</taxon>
        <taxon>Dipodascomycetes</taxon>
        <taxon>Dipodascales</taxon>
        <taxon>Trichomonascaceae</taxon>
        <taxon>Sugiyamaella</taxon>
    </lineage>
</organism>
<sequence length="779" mass="85789">MLELSALNHLDDLIQLFITQYHSLKIKTRMSKGLWDLIQVALGSLNDKPELRSELELLLKPGNGSSGSSHQSPQEVITLSPMSESNSLETPKSSVNGEIEMAIMTKLGIQLDEVISAASLPRYFNSASTLLLESCKRQNTDDSELRMSVRVLQQLRDVDLHVFDDIFTTWLRDQVEPALLYNMNAFTKLLIFCVIYECVSMEKIADIFMQLKSVRLPGSTVNSKLMMTVISSQDLSSLSLKPSEDLLLEVHRRSFERSNPSIYLRYIVEEIINSPTSETYDEWSTAVTDFLVWLSTNDFDLFMSGFVDPIVEKRDPAILSFLRNIVNKLLNFVPQSTDNHTDEQPSELSNQDASDSVENRYEHDILNIVTICNDFNVALCQVQAKVTLELLRLEDVESRSESEISPQFIETASRLFLSCACKGINLRVPKTVFGDLIVHLHKAIKGEVLYQCEVKFLKSSQFPIVQNDAAEGKKNIVGVLLEIVDSVSDSCTKDICSSHIFDIEKCLEKLVSVCEESEVEGTAMKVVDVTPPAAVPVPPLDRSASKSEGSLGSDGMAVDGGEVVPNTELDGETPVAPATSATIPSTASPEVVHYSKSDIHDAVILFVKILMIHFHNTSNQSQQGNLLRDKIIHGFSVLHDTSVIKSLPDLSGLLLDALNAIREDFSTNIRPQPRSGTAALSPLASRISQAGSSIATPSGQPSLYSNVVTGASAANPMSSPGSRFYLSDLVVFDKASETYSELKVRSFDLLEEGNPVMSVNDAPLNLAMFDSATERNNPA</sequence>
<name>A0A161HLA5_9ASCO</name>
<dbReference type="EMBL" id="CP014501">
    <property type="protein sequence ID" value="ANB12808.1"/>
    <property type="molecule type" value="Genomic_DNA"/>
</dbReference>
<gene>
    <name evidence="2" type="ORF">AWJ20_1080</name>
</gene>
<dbReference type="Proteomes" id="UP000189580">
    <property type="component" value="Chromosome a"/>
</dbReference>
<dbReference type="KEGG" id="slb:AWJ20_1080"/>
<accession>A0A161HLA5</accession>
<reference evidence="2 3" key="1">
    <citation type="submission" date="2016-02" db="EMBL/GenBank/DDBJ databases">
        <title>Complete genome sequence and transcriptome regulation of the pentose utilising yeast Sugiyamaella lignohabitans.</title>
        <authorList>
            <person name="Bellasio M."/>
            <person name="Peymann A."/>
            <person name="Valli M."/>
            <person name="Sipitzky M."/>
            <person name="Graf A."/>
            <person name="Sauer M."/>
            <person name="Marx H."/>
            <person name="Mattanovich D."/>
        </authorList>
    </citation>
    <scope>NUCLEOTIDE SEQUENCE [LARGE SCALE GENOMIC DNA]</scope>
    <source>
        <strain evidence="2 3">CBS 10342</strain>
    </source>
</reference>
<dbReference type="AlphaFoldDB" id="A0A161HLA5"/>
<protein>
    <submittedName>
        <fullName evidence="2">Mediator of RNA polymerase II transcription subunit 12</fullName>
    </submittedName>
</protein>
<evidence type="ECO:0000256" key="1">
    <source>
        <dbReference type="SAM" id="MobiDB-lite"/>
    </source>
</evidence>
<dbReference type="GeneID" id="30032843"/>
<feature type="region of interest" description="Disordered" evidence="1">
    <location>
        <begin position="62"/>
        <end position="92"/>
    </location>
</feature>
<evidence type="ECO:0000313" key="2">
    <source>
        <dbReference type="EMBL" id="ANB12808.1"/>
    </source>
</evidence>
<feature type="region of interest" description="Disordered" evidence="1">
    <location>
        <begin position="537"/>
        <end position="558"/>
    </location>
</feature>
<keyword evidence="3" id="KW-1185">Reference proteome</keyword>
<proteinExistence type="predicted"/>